<dbReference type="PANTHER" id="PTHR47816">
    <property type="entry name" value="RIBOSOMAL RNA SMALL SUBUNIT METHYLTRANSFERASE C"/>
    <property type="match status" value="1"/>
</dbReference>
<dbReference type="SUPFAM" id="SSF53335">
    <property type="entry name" value="S-adenosyl-L-methionine-dependent methyltransferases"/>
    <property type="match status" value="1"/>
</dbReference>
<keyword evidence="5" id="KW-1185">Reference proteome</keyword>
<dbReference type="InterPro" id="IPR046977">
    <property type="entry name" value="RsmC/RlmG"/>
</dbReference>
<evidence type="ECO:0000313" key="5">
    <source>
        <dbReference type="Proteomes" id="UP000198341"/>
    </source>
</evidence>
<feature type="domain" description="Methyltransferase small" evidence="3">
    <location>
        <begin position="29"/>
        <end position="176"/>
    </location>
</feature>
<dbReference type="EMBL" id="FO082274">
    <property type="protein sequence ID" value="CCO16899.1"/>
    <property type="molecule type" value="Genomic_DNA"/>
</dbReference>
<protein>
    <recommendedName>
        <fullName evidence="3">Methyltransferase small domain-containing protein</fullName>
    </recommendedName>
</protein>
<dbReference type="AlphaFoldDB" id="K8EG13"/>
<dbReference type="Pfam" id="PF05175">
    <property type="entry name" value="MTS"/>
    <property type="match status" value="1"/>
</dbReference>
<dbReference type="Gene3D" id="3.40.50.150">
    <property type="entry name" value="Vaccinia Virus protein VP39"/>
    <property type="match status" value="1"/>
</dbReference>
<name>K8EG13_9CHLO</name>
<organism evidence="4 5">
    <name type="scientific">Bathycoccus prasinos</name>
    <dbReference type="NCBI Taxonomy" id="41875"/>
    <lineage>
        <taxon>Eukaryota</taxon>
        <taxon>Viridiplantae</taxon>
        <taxon>Chlorophyta</taxon>
        <taxon>Mamiellophyceae</taxon>
        <taxon>Mamiellales</taxon>
        <taxon>Bathycoccaceae</taxon>
        <taxon>Bathycoccus</taxon>
    </lineage>
</organism>
<sequence>MTSFLLDSILEEDPEKSSSPRLKKGICSDKTKRLMDFCCGSGVIGYALRNALEKEKTKKKVKLTMLDADAVALEAAKQNFSSLVSGNDDVNDDENNIEYLLSDGFPQKTTTKPCELILTNPPVHYNAKPDFRVLGHMLTELPNVLKKEKKGGACFCVCQRYVPLESVAQYYQTTKTIDLKIHAKNDRFCVWKIVCKARSDS</sequence>
<keyword evidence="2" id="KW-0808">Transferase</keyword>
<evidence type="ECO:0000256" key="1">
    <source>
        <dbReference type="ARBA" id="ARBA00022603"/>
    </source>
</evidence>
<dbReference type="InterPro" id="IPR007848">
    <property type="entry name" value="Small_mtfrase_dom"/>
</dbReference>
<dbReference type="KEGG" id="bpg:Bathy05g00690"/>
<accession>K8EG13</accession>
<gene>
    <name evidence="4" type="ORF">Bathy05g00690</name>
</gene>
<dbReference type="InterPro" id="IPR029063">
    <property type="entry name" value="SAM-dependent_MTases_sf"/>
</dbReference>
<dbReference type="GO" id="GO:0032259">
    <property type="term" value="P:methylation"/>
    <property type="evidence" value="ECO:0007669"/>
    <property type="project" value="UniProtKB-KW"/>
</dbReference>
<keyword evidence="1" id="KW-0489">Methyltransferase</keyword>
<dbReference type="Proteomes" id="UP000198341">
    <property type="component" value="Chromosome 5"/>
</dbReference>
<dbReference type="GO" id="GO:0008757">
    <property type="term" value="F:S-adenosylmethionine-dependent methyltransferase activity"/>
    <property type="evidence" value="ECO:0007669"/>
    <property type="project" value="InterPro"/>
</dbReference>
<evidence type="ECO:0000313" key="4">
    <source>
        <dbReference type="EMBL" id="CCO16899.1"/>
    </source>
</evidence>
<reference evidence="4 5" key="1">
    <citation type="submission" date="2011-10" db="EMBL/GenBank/DDBJ databases">
        <authorList>
            <person name="Genoscope - CEA"/>
        </authorList>
    </citation>
    <scope>NUCLEOTIDE SEQUENCE [LARGE SCALE GENOMIC DNA]</scope>
    <source>
        <strain evidence="4 5">RCC 1105</strain>
    </source>
</reference>
<dbReference type="GeneID" id="19015573"/>
<dbReference type="PANTHER" id="PTHR47816:SF4">
    <property type="entry name" value="RIBOSOMAL RNA SMALL SUBUNIT METHYLTRANSFERASE C"/>
    <property type="match status" value="1"/>
</dbReference>
<proteinExistence type="predicted"/>
<dbReference type="RefSeq" id="XP_007513341.1">
    <property type="nucleotide sequence ID" value="XM_007513279.1"/>
</dbReference>
<evidence type="ECO:0000256" key="2">
    <source>
        <dbReference type="ARBA" id="ARBA00022679"/>
    </source>
</evidence>
<evidence type="ECO:0000259" key="3">
    <source>
        <dbReference type="Pfam" id="PF05175"/>
    </source>
</evidence>